<reference evidence="2" key="1">
    <citation type="submission" date="2016-02" db="EMBL/GenBank/DDBJ databases">
        <title>Draft genome sequence of Microdochium bolleyi, a fungal endophyte of beachgrass.</title>
        <authorList>
            <consortium name="DOE Joint Genome Institute"/>
            <person name="David A.S."/>
            <person name="May G."/>
            <person name="Haridas S."/>
            <person name="Lim J."/>
            <person name="Wang M."/>
            <person name="Labutti K."/>
            <person name="Lipzen A."/>
            <person name="Barry K."/>
            <person name="Grigoriev I.V."/>
        </authorList>
    </citation>
    <scope>NUCLEOTIDE SEQUENCE [LARGE SCALE GENOMIC DNA]</scope>
    <source>
        <strain evidence="2">J235TASD1</strain>
    </source>
</reference>
<sequence length="95" mass="10412">MKRLPLCATMLKQGTGLCPAMPNSATSESEDWQQMRLAKTAEVLKSGGFRPPRLVCGRGKYRERWMTGSAHECMMARMDDGGSSEISSAPGVFQN</sequence>
<dbReference type="EMBL" id="KQ964257">
    <property type="protein sequence ID" value="KXJ88706.1"/>
    <property type="molecule type" value="Genomic_DNA"/>
</dbReference>
<gene>
    <name evidence="1" type="ORF">Micbo1qcDRAFT_15756</name>
</gene>
<proteinExistence type="predicted"/>
<dbReference type="AlphaFoldDB" id="A0A136IV76"/>
<accession>A0A136IV76</accession>
<dbReference type="InParanoid" id="A0A136IV76"/>
<protein>
    <submittedName>
        <fullName evidence="1">Uncharacterized protein</fullName>
    </submittedName>
</protein>
<evidence type="ECO:0000313" key="1">
    <source>
        <dbReference type="EMBL" id="KXJ88706.1"/>
    </source>
</evidence>
<evidence type="ECO:0000313" key="2">
    <source>
        <dbReference type="Proteomes" id="UP000070501"/>
    </source>
</evidence>
<organism evidence="1 2">
    <name type="scientific">Microdochium bolleyi</name>
    <dbReference type="NCBI Taxonomy" id="196109"/>
    <lineage>
        <taxon>Eukaryota</taxon>
        <taxon>Fungi</taxon>
        <taxon>Dikarya</taxon>
        <taxon>Ascomycota</taxon>
        <taxon>Pezizomycotina</taxon>
        <taxon>Sordariomycetes</taxon>
        <taxon>Xylariomycetidae</taxon>
        <taxon>Xylariales</taxon>
        <taxon>Microdochiaceae</taxon>
        <taxon>Microdochium</taxon>
    </lineage>
</organism>
<dbReference type="Proteomes" id="UP000070501">
    <property type="component" value="Unassembled WGS sequence"/>
</dbReference>
<keyword evidence="2" id="KW-1185">Reference proteome</keyword>
<name>A0A136IV76_9PEZI</name>